<keyword evidence="9 15" id="KW-0675">Receptor</keyword>
<evidence type="ECO:0000259" key="14">
    <source>
        <dbReference type="Pfam" id="PF07715"/>
    </source>
</evidence>
<keyword evidence="8 11" id="KW-0472">Membrane</keyword>
<dbReference type="GO" id="GO:0044718">
    <property type="term" value="P:siderophore transmembrane transport"/>
    <property type="evidence" value="ECO:0007669"/>
    <property type="project" value="TreeGrafter"/>
</dbReference>
<dbReference type="KEGG" id="jsv:CNX70_16500"/>
<dbReference type="InterPro" id="IPR000531">
    <property type="entry name" value="Beta-barrel_TonB"/>
</dbReference>
<sequence>MTTVLLQRSAAPVVSPAHLPARRHNLVLRAALLGLFAAPLLPVCAQNTAINAGTAAQEPAKLPVFPEIVVNAKQDYERRAGTRTVVTADDLERRNVTEMGGIVRYLPLITAPAAASGSGSVWDGSGNTGYNIRGLEGNRVSLELDGISLPDAAPKPDGNTLNAFATGRDYFDPETFREVRIDSGTTAASGANPGLGGGVAFITKSPEDYLGEGRDHYVAYKYGRATADRSNAHTLTGAAKLGANLQGLAVYVRRDGEQMDSRGSTPVNPDDWHSNALLSKLVWALPGEQKLDLTVDMFERKNKRELNNKTNTLYPDGVQQDSTTSRTRISLGHDVVLKDFALFDRLTSKVYVQNAKTQDKTNGRYTYRGNYLRSIETSFKNDSVGVTSEAFKQLNADNALLYGVQLEQLKTRRPWREDRTVVATGQHQITNKNRMADMDTSKLALYVRDDLSFNLAGKKAVLTPGLRADYRKDAPKNLQSYAIGVPGAAKEMRKQSDTYFTPSLSLSVEVLPQMNAYATVTRGTRLPTAAERTGTYDSISYTGTGQGYAVLGNANLRKETSQAYELGLKGDVVKGLSMHASVYQTEYKNMIEYVMQDDDPVNYPTITQGLFRPENIGNARTWGAELSLRAELGAWSPAMQGYHVDLATGVAKGRSFNTLTGDSGGLASVAPAKSALTFGYDHANELFGLALTAVHAGDKQAPNDLLTGTTAPRFTVPSYTIFDLSTYWNVHKNAKIVVGVYNLTDRKYWDYAAARSLSAGTTAANRAEIERYAKPGRNVAANLSVNF</sequence>
<evidence type="ECO:0000256" key="4">
    <source>
        <dbReference type="ARBA" id="ARBA00022452"/>
    </source>
</evidence>
<evidence type="ECO:0000256" key="3">
    <source>
        <dbReference type="ARBA" id="ARBA00022448"/>
    </source>
</evidence>
<keyword evidence="16" id="KW-1185">Reference proteome</keyword>
<comment type="subcellular location">
    <subcellularLocation>
        <location evidence="1 11">Cell outer membrane</location>
        <topology evidence="1 11">Multi-pass membrane protein</topology>
    </subcellularLocation>
</comment>
<dbReference type="InterPro" id="IPR036942">
    <property type="entry name" value="Beta-barrel_TonB_sf"/>
</dbReference>
<proteinExistence type="inferred from homology"/>
<dbReference type="SUPFAM" id="SSF56935">
    <property type="entry name" value="Porins"/>
    <property type="match status" value="1"/>
</dbReference>
<keyword evidence="7 12" id="KW-0798">TonB box</keyword>
<dbReference type="InterPro" id="IPR010949">
    <property type="entry name" value="TonB_Hb/transfer/lactofer_rcpt"/>
</dbReference>
<dbReference type="AlphaFoldDB" id="A0A290WY00"/>
<evidence type="ECO:0000256" key="10">
    <source>
        <dbReference type="ARBA" id="ARBA00023237"/>
    </source>
</evidence>
<dbReference type="InterPro" id="IPR012910">
    <property type="entry name" value="Plug_dom"/>
</dbReference>
<dbReference type="Proteomes" id="UP000218437">
    <property type="component" value="Chromosome"/>
</dbReference>
<evidence type="ECO:0000256" key="1">
    <source>
        <dbReference type="ARBA" id="ARBA00004571"/>
    </source>
</evidence>
<evidence type="ECO:0000313" key="16">
    <source>
        <dbReference type="Proteomes" id="UP000218437"/>
    </source>
</evidence>
<dbReference type="Pfam" id="PF00593">
    <property type="entry name" value="TonB_dep_Rec_b-barrel"/>
    <property type="match status" value="1"/>
</dbReference>
<keyword evidence="10 11" id="KW-0998">Cell outer membrane</keyword>
<dbReference type="Gene3D" id="2.170.130.10">
    <property type="entry name" value="TonB-dependent receptor, plug domain"/>
    <property type="match status" value="1"/>
</dbReference>
<feature type="domain" description="TonB-dependent receptor plug" evidence="14">
    <location>
        <begin position="80"/>
        <end position="197"/>
    </location>
</feature>
<dbReference type="CDD" id="cd01347">
    <property type="entry name" value="ligand_gated_channel"/>
    <property type="match status" value="1"/>
</dbReference>
<evidence type="ECO:0000256" key="7">
    <source>
        <dbReference type="ARBA" id="ARBA00023077"/>
    </source>
</evidence>
<evidence type="ECO:0000256" key="8">
    <source>
        <dbReference type="ARBA" id="ARBA00023136"/>
    </source>
</evidence>
<dbReference type="InterPro" id="IPR037066">
    <property type="entry name" value="Plug_dom_sf"/>
</dbReference>
<keyword evidence="3 11" id="KW-0813">Transport</keyword>
<evidence type="ECO:0000256" key="11">
    <source>
        <dbReference type="PROSITE-ProRule" id="PRU01360"/>
    </source>
</evidence>
<dbReference type="RefSeq" id="WP_096235596.1">
    <property type="nucleotide sequence ID" value="NZ_CP023422.1"/>
</dbReference>
<gene>
    <name evidence="15" type="ORF">CNX70_16500</name>
</gene>
<dbReference type="InterPro" id="IPR039426">
    <property type="entry name" value="TonB-dep_rcpt-like"/>
</dbReference>
<keyword evidence="6" id="KW-0732">Signal</keyword>
<dbReference type="GO" id="GO:0015344">
    <property type="term" value="F:siderophore uptake transmembrane transporter activity"/>
    <property type="evidence" value="ECO:0007669"/>
    <property type="project" value="TreeGrafter"/>
</dbReference>
<dbReference type="EMBL" id="CP023422">
    <property type="protein sequence ID" value="ATD61588.1"/>
    <property type="molecule type" value="Genomic_DNA"/>
</dbReference>
<keyword evidence="4 11" id="KW-1134">Transmembrane beta strand</keyword>
<comment type="similarity">
    <text evidence="2 11 12">Belongs to the TonB-dependent receptor family.</text>
</comment>
<dbReference type="NCBIfam" id="TIGR01786">
    <property type="entry name" value="TonB-hemlactrns"/>
    <property type="match status" value="1"/>
</dbReference>
<dbReference type="GO" id="GO:0009279">
    <property type="term" value="C:cell outer membrane"/>
    <property type="evidence" value="ECO:0007669"/>
    <property type="project" value="UniProtKB-SubCell"/>
</dbReference>
<accession>A0A290WY00</accession>
<dbReference type="PROSITE" id="PS52016">
    <property type="entry name" value="TONB_DEPENDENT_REC_3"/>
    <property type="match status" value="1"/>
</dbReference>
<reference evidence="15 16" key="1">
    <citation type="submission" date="2017-09" db="EMBL/GenBank/DDBJ databases">
        <title>Complete genome sequence of Janthinobacterium svalbardensis PAMC 27463.</title>
        <authorList>
            <person name="Cho Y.-J."/>
            <person name="Cho A."/>
            <person name="Kim O.-S."/>
            <person name="Lee J.-I."/>
        </authorList>
    </citation>
    <scope>NUCLEOTIDE SEQUENCE [LARGE SCALE GENOMIC DNA]</scope>
    <source>
        <strain evidence="15 16">PAMC 27463</strain>
    </source>
</reference>
<keyword evidence="5 11" id="KW-0812">Transmembrane</keyword>
<evidence type="ECO:0000313" key="15">
    <source>
        <dbReference type="EMBL" id="ATD61588.1"/>
    </source>
</evidence>
<evidence type="ECO:0000256" key="9">
    <source>
        <dbReference type="ARBA" id="ARBA00023170"/>
    </source>
</evidence>
<dbReference type="Pfam" id="PF07715">
    <property type="entry name" value="Plug"/>
    <property type="match status" value="1"/>
</dbReference>
<organism evidence="15 16">
    <name type="scientific">Janthinobacterium svalbardensis</name>
    <dbReference type="NCBI Taxonomy" id="368607"/>
    <lineage>
        <taxon>Bacteria</taxon>
        <taxon>Pseudomonadati</taxon>
        <taxon>Pseudomonadota</taxon>
        <taxon>Betaproteobacteria</taxon>
        <taxon>Burkholderiales</taxon>
        <taxon>Oxalobacteraceae</taxon>
        <taxon>Janthinobacterium</taxon>
    </lineage>
</organism>
<evidence type="ECO:0000256" key="12">
    <source>
        <dbReference type="RuleBase" id="RU003357"/>
    </source>
</evidence>
<dbReference type="PANTHER" id="PTHR30069:SF29">
    <property type="entry name" value="HEMOGLOBIN AND HEMOGLOBIN-HAPTOGLOBIN-BINDING PROTEIN 1-RELATED"/>
    <property type="match status" value="1"/>
</dbReference>
<feature type="domain" description="TonB-dependent receptor-like beta-barrel" evidence="13">
    <location>
        <begin position="310"/>
        <end position="743"/>
    </location>
</feature>
<name>A0A290WY00_9BURK</name>
<dbReference type="Gene3D" id="2.40.170.20">
    <property type="entry name" value="TonB-dependent receptor, beta-barrel domain"/>
    <property type="match status" value="1"/>
</dbReference>
<dbReference type="PANTHER" id="PTHR30069">
    <property type="entry name" value="TONB-DEPENDENT OUTER MEMBRANE RECEPTOR"/>
    <property type="match status" value="1"/>
</dbReference>
<evidence type="ECO:0000259" key="13">
    <source>
        <dbReference type="Pfam" id="PF00593"/>
    </source>
</evidence>
<evidence type="ECO:0000256" key="5">
    <source>
        <dbReference type="ARBA" id="ARBA00022692"/>
    </source>
</evidence>
<evidence type="ECO:0000256" key="2">
    <source>
        <dbReference type="ARBA" id="ARBA00009810"/>
    </source>
</evidence>
<protein>
    <submittedName>
        <fullName evidence="15">TonB-dependent receptor</fullName>
    </submittedName>
</protein>
<evidence type="ECO:0000256" key="6">
    <source>
        <dbReference type="ARBA" id="ARBA00022729"/>
    </source>
</evidence>